<dbReference type="Proteomes" id="UP000016540">
    <property type="component" value="Unassembled WGS sequence"/>
</dbReference>
<keyword evidence="4" id="KW-1185">Reference proteome</keyword>
<organism evidence="3 4">
    <name type="scientific">Marinobacter lipolyticus SM19</name>
    <dbReference type="NCBI Taxonomy" id="1318628"/>
    <lineage>
        <taxon>Bacteria</taxon>
        <taxon>Pseudomonadati</taxon>
        <taxon>Pseudomonadota</taxon>
        <taxon>Gammaproteobacteria</taxon>
        <taxon>Pseudomonadales</taxon>
        <taxon>Marinobacteraceae</taxon>
        <taxon>Marinobacter</taxon>
    </lineage>
</organism>
<gene>
    <name evidence="3" type="ORF">MARLIPOL_14010</name>
</gene>
<keyword evidence="1" id="KW-0812">Transmembrane</keyword>
<dbReference type="HOGENOM" id="CLU_125997_0_0_6"/>
<sequence length="150" mass="16803">MAYLTLFLTAFAAATLLPAYSEVMLGAMVTQDYSLWWLWFWATAGNTLGSVVNGVIGRQVDRFKEKRWFPVTEEQLEKARNRFNRYGQWSLLLGWMPLGGDALTLIGGVMRVPWLNFVVLVAIGKGVRYGFVLWLVLNTAGVPSESVPSP</sequence>
<evidence type="ECO:0000256" key="1">
    <source>
        <dbReference type="SAM" id="Phobius"/>
    </source>
</evidence>
<dbReference type="PANTHER" id="PTHR42709">
    <property type="entry name" value="ALKALINE PHOSPHATASE LIKE PROTEIN"/>
    <property type="match status" value="1"/>
</dbReference>
<comment type="caution">
    <text evidence="3">The sequence shown here is derived from an EMBL/GenBank/DDBJ whole genome shotgun (WGS) entry which is preliminary data.</text>
</comment>
<evidence type="ECO:0000313" key="4">
    <source>
        <dbReference type="Proteomes" id="UP000016540"/>
    </source>
</evidence>
<feature type="transmembrane region" description="Helical" evidence="1">
    <location>
        <begin position="89"/>
        <end position="108"/>
    </location>
</feature>
<evidence type="ECO:0000259" key="2">
    <source>
        <dbReference type="Pfam" id="PF09335"/>
    </source>
</evidence>
<evidence type="ECO:0000313" key="3">
    <source>
        <dbReference type="EMBL" id="EON91298.1"/>
    </source>
</evidence>
<reference evidence="3 4" key="1">
    <citation type="journal article" date="2013" name="Genome Announc.">
        <title>Draft Genome Sequence of the Moderately Halophilic Bacterium Marinobacter lipolyticus Strain SM19.</title>
        <authorList>
            <person name="Papke R.T."/>
            <person name="de la Haba R.R."/>
            <person name="Infante-Dominguez C."/>
            <person name="Perez D."/>
            <person name="Sanchez-Porro C."/>
            <person name="Lapierre P."/>
            <person name="Ventosa A."/>
        </authorList>
    </citation>
    <scope>NUCLEOTIDE SEQUENCE [LARGE SCALE GENOMIC DNA]</scope>
    <source>
        <strain evidence="3 4">SM19</strain>
    </source>
</reference>
<proteinExistence type="predicted"/>
<feature type="domain" description="VTT" evidence="2">
    <location>
        <begin position="24"/>
        <end position="132"/>
    </location>
</feature>
<dbReference type="Pfam" id="PF09335">
    <property type="entry name" value="VTT_dom"/>
    <property type="match status" value="1"/>
</dbReference>
<dbReference type="InterPro" id="IPR032816">
    <property type="entry name" value="VTT_dom"/>
</dbReference>
<feature type="transmembrane region" description="Helical" evidence="1">
    <location>
        <begin position="37"/>
        <end position="57"/>
    </location>
</feature>
<dbReference type="STRING" id="1318628.MARLIPOL_14010"/>
<dbReference type="EMBL" id="ASAD01000016">
    <property type="protein sequence ID" value="EON91298.1"/>
    <property type="molecule type" value="Genomic_DNA"/>
</dbReference>
<dbReference type="InterPro" id="IPR051311">
    <property type="entry name" value="DedA_domain"/>
</dbReference>
<feature type="transmembrane region" description="Helical" evidence="1">
    <location>
        <begin position="114"/>
        <end position="137"/>
    </location>
</feature>
<protein>
    <recommendedName>
        <fullName evidence="2">VTT domain-containing protein</fullName>
    </recommendedName>
</protein>
<name>R8AY76_9GAMM</name>
<keyword evidence="1" id="KW-0472">Membrane</keyword>
<dbReference type="PANTHER" id="PTHR42709:SF4">
    <property type="entry name" value="INNER MEMBRANE PROTEIN YQAA"/>
    <property type="match status" value="1"/>
</dbReference>
<dbReference type="RefSeq" id="WP_012138931.1">
    <property type="nucleotide sequence ID" value="NZ_KE007326.1"/>
</dbReference>
<dbReference type="GO" id="GO:0005886">
    <property type="term" value="C:plasma membrane"/>
    <property type="evidence" value="ECO:0007669"/>
    <property type="project" value="UniProtKB-ARBA"/>
</dbReference>
<dbReference type="OrthoDB" id="9814483at2"/>
<keyword evidence="1" id="KW-1133">Transmembrane helix</keyword>
<accession>R8AY76</accession>
<dbReference type="eggNOG" id="COG1238">
    <property type="taxonomic scope" value="Bacteria"/>
</dbReference>
<dbReference type="AlphaFoldDB" id="R8AY76"/>